<dbReference type="GeneID" id="25917722"/>
<dbReference type="AlphaFoldDB" id="A0A0L0F0S8"/>
<dbReference type="EMBL" id="KQ251686">
    <property type="protein sequence ID" value="KNC70256.1"/>
    <property type="molecule type" value="Genomic_DNA"/>
</dbReference>
<dbReference type="Proteomes" id="UP000054560">
    <property type="component" value="Unassembled WGS sequence"/>
</dbReference>
<dbReference type="OrthoDB" id="5353557at2759"/>
<name>A0A0L0F0S8_9EUKA</name>
<feature type="non-terminal residue" evidence="1">
    <location>
        <position position="55"/>
    </location>
</feature>
<evidence type="ECO:0000313" key="1">
    <source>
        <dbReference type="EMBL" id="KNC70256.1"/>
    </source>
</evidence>
<reference evidence="1 2" key="1">
    <citation type="submission" date="2011-02" db="EMBL/GenBank/DDBJ databases">
        <title>The Genome Sequence of Sphaeroforma arctica JP610.</title>
        <authorList>
            <consortium name="The Broad Institute Genome Sequencing Platform"/>
            <person name="Russ C."/>
            <person name="Cuomo C."/>
            <person name="Young S.K."/>
            <person name="Zeng Q."/>
            <person name="Gargeya S."/>
            <person name="Alvarado L."/>
            <person name="Berlin A."/>
            <person name="Chapman S.B."/>
            <person name="Chen Z."/>
            <person name="Freedman E."/>
            <person name="Gellesch M."/>
            <person name="Goldberg J."/>
            <person name="Griggs A."/>
            <person name="Gujja S."/>
            <person name="Heilman E."/>
            <person name="Heiman D."/>
            <person name="Howarth C."/>
            <person name="Mehta T."/>
            <person name="Neiman D."/>
            <person name="Pearson M."/>
            <person name="Roberts A."/>
            <person name="Saif S."/>
            <person name="Shea T."/>
            <person name="Shenoy N."/>
            <person name="Sisk P."/>
            <person name="Stolte C."/>
            <person name="Sykes S."/>
            <person name="White J."/>
            <person name="Yandava C."/>
            <person name="Burger G."/>
            <person name="Gray M.W."/>
            <person name="Holland P.W.H."/>
            <person name="King N."/>
            <person name="Lang F.B.F."/>
            <person name="Roger A.J."/>
            <person name="Ruiz-Trillo I."/>
            <person name="Haas B."/>
            <person name="Nusbaum C."/>
            <person name="Birren B."/>
        </authorList>
    </citation>
    <scope>NUCLEOTIDE SEQUENCE [LARGE SCALE GENOMIC DNA]</scope>
    <source>
        <strain evidence="1 2">JP610</strain>
    </source>
</reference>
<sequence length="55" mass="6164">MCNQLNADELKVLVDLHTANEEEPLSSDEITIIRGVLDMANKNVGQAMQKMESIY</sequence>
<dbReference type="RefSeq" id="XP_014144158.1">
    <property type="nucleotide sequence ID" value="XM_014288683.1"/>
</dbReference>
<gene>
    <name evidence="1" type="ORF">SARC_17218</name>
</gene>
<evidence type="ECO:0000313" key="2">
    <source>
        <dbReference type="Proteomes" id="UP000054560"/>
    </source>
</evidence>
<proteinExistence type="predicted"/>
<keyword evidence="2" id="KW-1185">Reference proteome</keyword>
<organism evidence="1 2">
    <name type="scientific">Sphaeroforma arctica JP610</name>
    <dbReference type="NCBI Taxonomy" id="667725"/>
    <lineage>
        <taxon>Eukaryota</taxon>
        <taxon>Ichthyosporea</taxon>
        <taxon>Ichthyophonida</taxon>
        <taxon>Sphaeroforma</taxon>
    </lineage>
</organism>
<protein>
    <submittedName>
        <fullName evidence="1">Uncharacterized protein</fullName>
    </submittedName>
</protein>
<accession>A0A0L0F0S8</accession>